<organism evidence="14 15">
    <name type="scientific">Galactobacter valiniphilus</name>
    <dbReference type="NCBI Taxonomy" id="2676122"/>
    <lineage>
        <taxon>Bacteria</taxon>
        <taxon>Bacillati</taxon>
        <taxon>Actinomycetota</taxon>
        <taxon>Actinomycetes</taxon>
        <taxon>Micrococcales</taxon>
        <taxon>Micrococcaceae</taxon>
        <taxon>Galactobacter</taxon>
    </lineage>
</organism>
<comment type="caution">
    <text evidence="14">The sequence shown here is derived from an EMBL/GenBank/DDBJ whole genome shotgun (WGS) entry which is preliminary data.</text>
</comment>
<dbReference type="RefSeq" id="WP_119424758.1">
    <property type="nucleotide sequence ID" value="NZ_QQXK01000015.1"/>
</dbReference>
<evidence type="ECO:0000256" key="1">
    <source>
        <dbReference type="ARBA" id="ARBA00001946"/>
    </source>
</evidence>
<evidence type="ECO:0000256" key="12">
    <source>
        <dbReference type="ARBA" id="ARBA00048523"/>
    </source>
</evidence>
<keyword evidence="8" id="KW-0460">Magnesium</keyword>
<evidence type="ECO:0000313" key="15">
    <source>
        <dbReference type="Proteomes" id="UP000265419"/>
    </source>
</evidence>
<feature type="active site" description="Nucleophile" evidence="13">
    <location>
        <position position="92"/>
    </location>
</feature>
<dbReference type="EC" id="3.1.3.3" evidence="4"/>
<evidence type="ECO:0000256" key="11">
    <source>
        <dbReference type="ARBA" id="ARBA00048138"/>
    </source>
</evidence>
<dbReference type="SFLD" id="SFLDG01136">
    <property type="entry name" value="C1.6:_Phosphoserine_Phosphatas"/>
    <property type="match status" value="1"/>
</dbReference>
<dbReference type="GO" id="GO:0000287">
    <property type="term" value="F:magnesium ion binding"/>
    <property type="evidence" value="ECO:0007669"/>
    <property type="project" value="TreeGrafter"/>
</dbReference>
<sequence>MNQQYRLVSFSSDAVTTPHPAPSWIETIGAQASPAELAVPAGLSGAAWELDLEEAQLNSLRALLREDTAAGQASLLVPPALRGSRRSLIVTDVDSTLIEQEVIEMLAAHAGREAEVAAVTERAMRGELDFAQSLHHRVQALAGLPVSLIEEVAADVVPTAGARELIAAAHAGGHKVGAVSGGFIQVLEPLAEALGLDHAHANVLGVRDGVLTGTVEGPVVDRAAKAAALRRWCAADDIEAQRTIGLGDGANDIDLLTVAGLGVGVEPKPALRSVADGVLGLRRLDTVAAALGWDA</sequence>
<evidence type="ECO:0000256" key="4">
    <source>
        <dbReference type="ARBA" id="ARBA00012640"/>
    </source>
</evidence>
<dbReference type="GO" id="GO:0036424">
    <property type="term" value="F:L-phosphoserine phosphatase activity"/>
    <property type="evidence" value="ECO:0007669"/>
    <property type="project" value="InterPro"/>
</dbReference>
<dbReference type="PANTHER" id="PTHR43344:SF2">
    <property type="entry name" value="PHOSPHOSERINE PHOSPHATASE"/>
    <property type="match status" value="1"/>
</dbReference>
<dbReference type="SFLD" id="SFLDG01137">
    <property type="entry name" value="C1.6.1:_Phosphoserine_Phosphat"/>
    <property type="match status" value="1"/>
</dbReference>
<dbReference type="InterPro" id="IPR050582">
    <property type="entry name" value="HAD-like_SerB"/>
</dbReference>
<comment type="catalytic activity">
    <reaction evidence="12">
        <text>O-phospho-D-serine + H2O = D-serine + phosphate</text>
        <dbReference type="Rhea" id="RHEA:24873"/>
        <dbReference type="ChEBI" id="CHEBI:15377"/>
        <dbReference type="ChEBI" id="CHEBI:35247"/>
        <dbReference type="ChEBI" id="CHEBI:43474"/>
        <dbReference type="ChEBI" id="CHEBI:58680"/>
        <dbReference type="EC" id="3.1.3.3"/>
    </reaction>
</comment>
<evidence type="ECO:0000313" key="14">
    <source>
        <dbReference type="EMBL" id="RII42150.1"/>
    </source>
</evidence>
<evidence type="ECO:0000256" key="10">
    <source>
        <dbReference type="ARBA" id="ARBA00031693"/>
    </source>
</evidence>
<dbReference type="InterPro" id="IPR004469">
    <property type="entry name" value="PSP"/>
</dbReference>
<keyword evidence="5" id="KW-0028">Amino-acid biosynthesis</keyword>
<keyword evidence="7 14" id="KW-0378">Hydrolase</keyword>
<dbReference type="EMBL" id="QQXK01000015">
    <property type="protein sequence ID" value="RII42150.1"/>
    <property type="molecule type" value="Genomic_DNA"/>
</dbReference>
<protein>
    <recommendedName>
        <fullName evidence="4">phosphoserine phosphatase</fullName>
        <ecNumber evidence="4">3.1.3.3</ecNumber>
    </recommendedName>
    <alternativeName>
        <fullName evidence="10">O-phosphoserine phosphohydrolase</fullName>
    </alternativeName>
</protein>
<dbReference type="Gene3D" id="3.40.50.1000">
    <property type="entry name" value="HAD superfamily/HAD-like"/>
    <property type="match status" value="1"/>
</dbReference>
<dbReference type="NCBIfam" id="TIGR01488">
    <property type="entry name" value="HAD-SF-IB"/>
    <property type="match status" value="1"/>
</dbReference>
<keyword evidence="15" id="KW-1185">Reference proteome</keyword>
<dbReference type="InterPro" id="IPR036412">
    <property type="entry name" value="HAD-like_sf"/>
</dbReference>
<evidence type="ECO:0000256" key="7">
    <source>
        <dbReference type="ARBA" id="ARBA00022801"/>
    </source>
</evidence>
<dbReference type="SUPFAM" id="SSF56784">
    <property type="entry name" value="HAD-like"/>
    <property type="match status" value="1"/>
</dbReference>
<dbReference type="PANTHER" id="PTHR43344">
    <property type="entry name" value="PHOSPHOSERINE PHOSPHATASE"/>
    <property type="match status" value="1"/>
</dbReference>
<accession>A0A399JAS0</accession>
<comment type="pathway">
    <text evidence="2">Amino-acid biosynthesis; L-serine biosynthesis; L-serine from 3-phospho-D-glycerate: step 3/3.</text>
</comment>
<evidence type="ECO:0000256" key="2">
    <source>
        <dbReference type="ARBA" id="ARBA00005135"/>
    </source>
</evidence>
<evidence type="ECO:0000256" key="3">
    <source>
        <dbReference type="ARBA" id="ARBA00009184"/>
    </source>
</evidence>
<dbReference type="SFLD" id="SFLDF00029">
    <property type="entry name" value="phosphoserine_phosphatase"/>
    <property type="match status" value="1"/>
</dbReference>
<dbReference type="AlphaFoldDB" id="A0A399JAS0"/>
<dbReference type="GO" id="GO:0006564">
    <property type="term" value="P:L-serine biosynthetic process"/>
    <property type="evidence" value="ECO:0007669"/>
    <property type="project" value="UniProtKB-KW"/>
</dbReference>
<dbReference type="UniPathway" id="UPA00135">
    <property type="reaction ID" value="UER00198"/>
</dbReference>
<name>A0A399JAS0_9MICC</name>
<evidence type="ECO:0000256" key="13">
    <source>
        <dbReference type="PIRSR" id="PIRSR604469-1"/>
    </source>
</evidence>
<gene>
    <name evidence="14" type="primary">serB</name>
    <name evidence="14" type="ORF">DWB68_08755</name>
</gene>
<proteinExistence type="inferred from homology"/>
<comment type="similarity">
    <text evidence="3">Belongs to the HAD-like hydrolase superfamily. SerB family.</text>
</comment>
<comment type="cofactor">
    <cofactor evidence="1">
        <name>Mg(2+)</name>
        <dbReference type="ChEBI" id="CHEBI:18420"/>
    </cofactor>
</comment>
<evidence type="ECO:0000256" key="5">
    <source>
        <dbReference type="ARBA" id="ARBA00022605"/>
    </source>
</evidence>
<keyword evidence="6" id="KW-0479">Metal-binding</keyword>
<dbReference type="InterPro" id="IPR023214">
    <property type="entry name" value="HAD_sf"/>
</dbReference>
<dbReference type="SFLD" id="SFLDS00003">
    <property type="entry name" value="Haloacid_Dehalogenase"/>
    <property type="match status" value="1"/>
</dbReference>
<comment type="catalytic activity">
    <reaction evidence="11">
        <text>O-phospho-L-serine + H2O = L-serine + phosphate</text>
        <dbReference type="Rhea" id="RHEA:21208"/>
        <dbReference type="ChEBI" id="CHEBI:15377"/>
        <dbReference type="ChEBI" id="CHEBI:33384"/>
        <dbReference type="ChEBI" id="CHEBI:43474"/>
        <dbReference type="ChEBI" id="CHEBI:57524"/>
        <dbReference type="EC" id="3.1.3.3"/>
    </reaction>
</comment>
<keyword evidence="9" id="KW-0718">Serine biosynthesis</keyword>
<dbReference type="Proteomes" id="UP000265419">
    <property type="component" value="Unassembled WGS sequence"/>
</dbReference>
<evidence type="ECO:0000256" key="9">
    <source>
        <dbReference type="ARBA" id="ARBA00023299"/>
    </source>
</evidence>
<reference evidence="14 15" key="1">
    <citation type="submission" date="2018-07" db="EMBL/GenBank/DDBJ databases">
        <title>Arthrobacter sp. nov., isolated from raw cow's milk with high bacterial count.</title>
        <authorList>
            <person name="Hahne J."/>
            <person name="Isele D."/>
            <person name="Lipski A."/>
        </authorList>
    </citation>
    <scope>NUCLEOTIDE SEQUENCE [LARGE SCALE GENOMIC DNA]</scope>
    <source>
        <strain evidence="14 15">JZ R-35</strain>
    </source>
</reference>
<feature type="active site" description="Proton donor" evidence="13">
    <location>
        <position position="94"/>
    </location>
</feature>
<evidence type="ECO:0000256" key="8">
    <source>
        <dbReference type="ARBA" id="ARBA00022842"/>
    </source>
</evidence>
<evidence type="ECO:0000256" key="6">
    <source>
        <dbReference type="ARBA" id="ARBA00022723"/>
    </source>
</evidence>
<dbReference type="GO" id="GO:0005737">
    <property type="term" value="C:cytoplasm"/>
    <property type="evidence" value="ECO:0007669"/>
    <property type="project" value="TreeGrafter"/>
</dbReference>
<dbReference type="Pfam" id="PF12710">
    <property type="entry name" value="HAD"/>
    <property type="match status" value="1"/>
</dbReference>
<dbReference type="NCBIfam" id="TIGR00338">
    <property type="entry name" value="serB"/>
    <property type="match status" value="1"/>
</dbReference>